<dbReference type="Proteomes" id="UP000006281">
    <property type="component" value="Chromosome"/>
</dbReference>
<dbReference type="eggNOG" id="COG1228">
    <property type="taxonomic scope" value="Bacteria"/>
</dbReference>
<sequence length="349" mass="36803">MVIRIRGRALPHGEHVDLYADGDRWTTEPVGDAVLVAEGWLLPGLVDAHTHPGVEEFGQRFDDDMLRDHLERHVDAGVTAIRAPGLAGDPPDWFGTDPDTPRAWHAGPWLAQNGQFIDGWGRRVDHADLPSVAAAQAARSGWAKVVADWRAEDEVVPVSVLTATAEAVHAVGGRLAVHSQHAEGGAAAVEAGVDSIEHGTALDPDLLTRIAERGIALTPTLSLAQAGLHRMLQRPEADRNPARVAAARAHPGLVAAAAEAGVRLLAGTDSVPHGRIADEVRALAAAGVRPHDALAAASWDARAYLGLPGLVPGAPADAVVYAEDPRGDLDQLEHPIAVVLRGRPVRVRP</sequence>
<evidence type="ECO:0000313" key="2">
    <source>
        <dbReference type="EMBL" id="CCH31357.1"/>
    </source>
</evidence>
<dbReference type="PANTHER" id="PTHR43135:SF4">
    <property type="entry name" value="AMIDOHYDROLASE-RELATED DOMAIN-CONTAINING PROTEIN"/>
    <property type="match status" value="1"/>
</dbReference>
<dbReference type="PATRIC" id="fig|1179773.3.peg.4075"/>
<keyword evidence="3" id="KW-1185">Reference proteome</keyword>
<dbReference type="KEGG" id="sesp:BN6_40710"/>
<dbReference type="RefSeq" id="WP_015101469.1">
    <property type="nucleotide sequence ID" value="NC_019673.1"/>
</dbReference>
<dbReference type="BioCyc" id="SESP1179773:BN6_RS19700-MONOMER"/>
<dbReference type="GO" id="GO:0016810">
    <property type="term" value="F:hydrolase activity, acting on carbon-nitrogen (but not peptide) bonds"/>
    <property type="evidence" value="ECO:0007669"/>
    <property type="project" value="InterPro"/>
</dbReference>
<dbReference type="PANTHER" id="PTHR43135">
    <property type="entry name" value="ALPHA-D-RIBOSE 1-METHYLPHOSPHONATE 5-TRIPHOSPHATE DIPHOSPHATASE"/>
    <property type="match status" value="1"/>
</dbReference>
<dbReference type="STRING" id="1179773.BN6_40710"/>
<keyword evidence="2" id="KW-0378">Hydrolase</keyword>
<proteinExistence type="predicted"/>
<dbReference type="HOGENOM" id="CLU_023620_0_0_11"/>
<name>K0K1A9_SACES</name>
<accession>K0K1A9</accession>
<dbReference type="AlphaFoldDB" id="K0K1A9"/>
<dbReference type="InterPro" id="IPR006680">
    <property type="entry name" value="Amidohydro-rel"/>
</dbReference>
<gene>
    <name evidence="2" type="ordered locus">BN6_40710</name>
</gene>
<dbReference type="EMBL" id="HE804045">
    <property type="protein sequence ID" value="CCH31357.1"/>
    <property type="molecule type" value="Genomic_DNA"/>
</dbReference>
<feature type="domain" description="Amidohydrolase-related" evidence="1">
    <location>
        <begin position="41"/>
        <end position="343"/>
    </location>
</feature>
<dbReference type="Gene3D" id="3.20.20.140">
    <property type="entry name" value="Metal-dependent hydrolases"/>
    <property type="match status" value="1"/>
</dbReference>
<protein>
    <submittedName>
        <fullName evidence="2">Amidohydrolase family protein</fullName>
    </submittedName>
</protein>
<reference evidence="2 3" key="1">
    <citation type="journal article" date="2012" name="BMC Genomics">
        <title>Complete genome sequence of Saccharothrix espanaensis DSM 44229T and comparison to the other completely sequenced Pseudonocardiaceae.</title>
        <authorList>
            <person name="Strobel T."/>
            <person name="Al-Dilaimi A."/>
            <person name="Blom J."/>
            <person name="Gessner A."/>
            <person name="Kalinowski J."/>
            <person name="Luzhetska M."/>
            <person name="Puhler A."/>
            <person name="Szczepanowski R."/>
            <person name="Bechthold A."/>
            <person name="Ruckert C."/>
        </authorList>
    </citation>
    <scope>NUCLEOTIDE SEQUENCE [LARGE SCALE GENOMIC DNA]</scope>
    <source>
        <strain evidence="3">ATCC 51144 / DSM 44229 / JCM 9112 / NBRC 15066 / NRRL 15764</strain>
    </source>
</reference>
<evidence type="ECO:0000313" key="3">
    <source>
        <dbReference type="Proteomes" id="UP000006281"/>
    </source>
</evidence>
<dbReference type="InterPro" id="IPR051781">
    <property type="entry name" value="Metallo-dep_Hydrolase"/>
</dbReference>
<dbReference type="SUPFAM" id="SSF51556">
    <property type="entry name" value="Metallo-dependent hydrolases"/>
    <property type="match status" value="1"/>
</dbReference>
<dbReference type="InterPro" id="IPR032466">
    <property type="entry name" value="Metal_Hydrolase"/>
</dbReference>
<evidence type="ECO:0000259" key="1">
    <source>
        <dbReference type="Pfam" id="PF01979"/>
    </source>
</evidence>
<dbReference type="OrthoDB" id="3451205at2"/>
<dbReference type="Gene3D" id="2.30.40.10">
    <property type="entry name" value="Urease, subunit C, domain 1"/>
    <property type="match status" value="1"/>
</dbReference>
<dbReference type="Pfam" id="PF01979">
    <property type="entry name" value="Amidohydro_1"/>
    <property type="match status" value="1"/>
</dbReference>
<dbReference type="InterPro" id="IPR011059">
    <property type="entry name" value="Metal-dep_hydrolase_composite"/>
</dbReference>
<organism evidence="2 3">
    <name type="scientific">Saccharothrix espanaensis (strain ATCC 51144 / DSM 44229 / JCM 9112 / NBRC 15066 / NRRL 15764)</name>
    <dbReference type="NCBI Taxonomy" id="1179773"/>
    <lineage>
        <taxon>Bacteria</taxon>
        <taxon>Bacillati</taxon>
        <taxon>Actinomycetota</taxon>
        <taxon>Actinomycetes</taxon>
        <taxon>Pseudonocardiales</taxon>
        <taxon>Pseudonocardiaceae</taxon>
        <taxon>Saccharothrix</taxon>
    </lineage>
</organism>